<comment type="caution">
    <text evidence="2">The sequence shown here is derived from an EMBL/GenBank/DDBJ whole genome shotgun (WGS) entry which is preliminary data.</text>
</comment>
<gene>
    <name evidence="2" type="ORF">TM35_000121060</name>
</gene>
<dbReference type="AlphaFoldDB" id="A0A1X0NXJ6"/>
<organism evidence="2 3">
    <name type="scientific">Trypanosoma theileri</name>
    <dbReference type="NCBI Taxonomy" id="67003"/>
    <lineage>
        <taxon>Eukaryota</taxon>
        <taxon>Discoba</taxon>
        <taxon>Euglenozoa</taxon>
        <taxon>Kinetoplastea</taxon>
        <taxon>Metakinetoplastina</taxon>
        <taxon>Trypanosomatida</taxon>
        <taxon>Trypanosomatidae</taxon>
        <taxon>Trypanosoma</taxon>
    </lineage>
</organism>
<accession>A0A1X0NXJ6</accession>
<feature type="region of interest" description="Disordered" evidence="1">
    <location>
        <begin position="1"/>
        <end position="82"/>
    </location>
</feature>
<name>A0A1X0NXJ6_9TRYP</name>
<evidence type="ECO:0000313" key="2">
    <source>
        <dbReference type="EMBL" id="ORC89331.1"/>
    </source>
</evidence>
<protein>
    <submittedName>
        <fullName evidence="2">Uncharacterized protein</fullName>
    </submittedName>
</protein>
<feature type="compositionally biased region" description="Basic and acidic residues" evidence="1">
    <location>
        <begin position="1"/>
        <end position="14"/>
    </location>
</feature>
<feature type="compositionally biased region" description="Basic residues" evidence="1">
    <location>
        <begin position="130"/>
        <end position="144"/>
    </location>
</feature>
<evidence type="ECO:0000256" key="1">
    <source>
        <dbReference type="SAM" id="MobiDB-lite"/>
    </source>
</evidence>
<feature type="compositionally biased region" description="Basic and acidic residues" evidence="1">
    <location>
        <begin position="118"/>
        <end position="129"/>
    </location>
</feature>
<reference evidence="2 3" key="1">
    <citation type="submission" date="2017-03" db="EMBL/GenBank/DDBJ databases">
        <title>An alternative strategy for trypanosome survival in the mammalian bloodstream revealed through genome and transcriptome analysis of the ubiquitous bovine parasite Trypanosoma (Megatrypanum) theileri.</title>
        <authorList>
            <person name="Kelly S."/>
            <person name="Ivens A."/>
            <person name="Mott A."/>
            <person name="O'Neill E."/>
            <person name="Emms D."/>
            <person name="Macleod O."/>
            <person name="Voorheis P."/>
            <person name="Matthews J."/>
            <person name="Matthews K."/>
            <person name="Carrington M."/>
        </authorList>
    </citation>
    <scope>NUCLEOTIDE SEQUENCE [LARGE SCALE GENOMIC DNA]</scope>
    <source>
        <strain evidence="2">Edinburgh</strain>
    </source>
</reference>
<proteinExistence type="predicted"/>
<dbReference type="Proteomes" id="UP000192257">
    <property type="component" value="Unassembled WGS sequence"/>
</dbReference>
<dbReference type="VEuPathDB" id="TriTrypDB:TM35_000121060"/>
<feature type="region of interest" description="Disordered" evidence="1">
    <location>
        <begin position="113"/>
        <end position="153"/>
    </location>
</feature>
<dbReference type="GeneID" id="39984861"/>
<evidence type="ECO:0000313" key="3">
    <source>
        <dbReference type="Proteomes" id="UP000192257"/>
    </source>
</evidence>
<keyword evidence="3" id="KW-1185">Reference proteome</keyword>
<dbReference type="EMBL" id="NBCO01000012">
    <property type="protein sequence ID" value="ORC89331.1"/>
    <property type="molecule type" value="Genomic_DNA"/>
</dbReference>
<sequence length="153" mass="17607">MGEENRKEKERNRMAEVGVPFPSHGGRGVTTVNWAPVAPQKTPKATPMKKTRAHPREPKGGTSGRKGKRKLPDPPFLRRKREPFLQNGVRIVAKKKKKKVRRWFAAILRGLAGAGPRFRQEKKNNPRRELAKKKKTPCTQRRRFQERGWANTV</sequence>
<dbReference type="RefSeq" id="XP_028883397.1">
    <property type="nucleotide sequence ID" value="XM_029025081.1"/>
</dbReference>